<proteinExistence type="predicted"/>
<reference evidence="2 3" key="1">
    <citation type="submission" date="2020-10" db="EMBL/GenBank/DDBJ databases">
        <title>Sequencing the genomes of 1000 actinobacteria strains.</title>
        <authorList>
            <person name="Klenk H.-P."/>
        </authorList>
    </citation>
    <scope>NUCLEOTIDE SEQUENCE [LARGE SCALE GENOMIC DNA]</scope>
    <source>
        <strain evidence="2 3">DSM 45157</strain>
    </source>
</reference>
<dbReference type="InterPro" id="IPR024473">
    <property type="entry name" value="Transposases_IS4_N"/>
</dbReference>
<sequence>MPASSSGTPAPRQSPIGLLTDHLELGVLAARYPPRDLIEECLISTHSSEQRSRALPAHVMVRHTIAQALYCADSASEVMTRLAGSLTYLGSWESAWRVPTSSAIVQARQRLGLEPLIELFERACPCPGLTHARAWWRVCA</sequence>
<evidence type="ECO:0000313" key="2">
    <source>
        <dbReference type="EMBL" id="MBE1456184.1"/>
    </source>
</evidence>
<accession>A0ABR9HAY6</accession>
<protein>
    <recommendedName>
        <fullName evidence="1">Transposase IS4 N-terminal domain-containing protein</fullName>
    </recommendedName>
</protein>
<dbReference type="Pfam" id="PF13006">
    <property type="entry name" value="Nterm_IS4"/>
    <property type="match status" value="1"/>
</dbReference>
<dbReference type="Proteomes" id="UP000598217">
    <property type="component" value="Unassembled WGS sequence"/>
</dbReference>
<gene>
    <name evidence="2" type="ORF">H4W79_000398</name>
</gene>
<evidence type="ECO:0000259" key="1">
    <source>
        <dbReference type="Pfam" id="PF13006"/>
    </source>
</evidence>
<keyword evidence="3" id="KW-1185">Reference proteome</keyword>
<dbReference type="EMBL" id="JADBDY010000001">
    <property type="protein sequence ID" value="MBE1456184.1"/>
    <property type="molecule type" value="Genomic_DNA"/>
</dbReference>
<organism evidence="2 3">
    <name type="scientific">Nocardiopsis terrae</name>
    <dbReference type="NCBI Taxonomy" id="372655"/>
    <lineage>
        <taxon>Bacteria</taxon>
        <taxon>Bacillati</taxon>
        <taxon>Actinomycetota</taxon>
        <taxon>Actinomycetes</taxon>
        <taxon>Streptosporangiales</taxon>
        <taxon>Nocardiopsidaceae</taxon>
        <taxon>Nocardiopsis</taxon>
    </lineage>
</organism>
<dbReference type="RefSeq" id="WP_225942307.1">
    <property type="nucleotide sequence ID" value="NZ_BMXJ01000012.1"/>
</dbReference>
<feature type="domain" description="Transposase IS4 N-terminal" evidence="1">
    <location>
        <begin position="24"/>
        <end position="121"/>
    </location>
</feature>
<comment type="caution">
    <text evidence="2">The sequence shown here is derived from an EMBL/GenBank/DDBJ whole genome shotgun (WGS) entry which is preliminary data.</text>
</comment>
<evidence type="ECO:0000313" key="3">
    <source>
        <dbReference type="Proteomes" id="UP000598217"/>
    </source>
</evidence>
<name>A0ABR9HAY6_9ACTN</name>